<reference evidence="1 2" key="1">
    <citation type="submission" date="2015-06" db="EMBL/GenBank/DDBJ databases">
        <authorList>
            <person name="Wibberg Daniel"/>
        </authorList>
    </citation>
    <scope>NUCLEOTIDE SEQUENCE [LARGE SCALE GENOMIC DNA]</scope>
    <source>
        <strain evidence="1 2">T3/55T</strain>
    </source>
</reference>
<dbReference type="PANTHER" id="PTHR35868">
    <property type="entry name" value="DUF2804 DOMAIN-CONTAINING PROTEIN-RELATED"/>
    <property type="match status" value="1"/>
</dbReference>
<dbReference type="RefSeq" id="WP_103203013.1">
    <property type="nucleotide sequence ID" value="NZ_CVTD020000017.1"/>
</dbReference>
<evidence type="ECO:0000313" key="2">
    <source>
        <dbReference type="Proteomes" id="UP000236497"/>
    </source>
</evidence>
<dbReference type="InterPro" id="IPR021243">
    <property type="entry name" value="DUF2804"/>
</dbReference>
<accession>A0A0H5SHE7</accession>
<name>A0A0H5SHE7_HERHM</name>
<dbReference type="Proteomes" id="UP000236497">
    <property type="component" value="Unassembled WGS sequence"/>
</dbReference>
<dbReference type="OrthoDB" id="9762066at2"/>
<dbReference type="PANTHER" id="PTHR35868:SF3">
    <property type="entry name" value="DUF2804 DOMAIN-CONTAINING PROTEIN"/>
    <property type="match status" value="1"/>
</dbReference>
<sequence>MQKQFLEPGPVLNEKGEPIPGYSTKSIRTYRRKDIKASPFRIKEWDFYQVSDKRMCLQFTVGHASYAGQVGIMFFDFAEGVKLAEKGTFLVIPFNSLHLPEDAEKDHVIEFKRKAGMMRIEAKQKTRHLYFKWDDFEAEILLTRQNDNSLVINIPFDESPKAFYYNQKINCMIAEGKVKYGDREYYFSPEDFFGILDWGRGVWPFHNEWYWSNGTGYIGDKIFGFNLGCGFGNTSHATENILFYGDTVHKLGEVVFELGSDYMKPWHIYDKDGRLDLTLSPTYDRTTRTKLLWVNNCCHQMFGEFKGKAVLDDGTELKIENLISFAEHAVNNW</sequence>
<keyword evidence="2" id="KW-1185">Reference proteome</keyword>
<evidence type="ECO:0008006" key="3">
    <source>
        <dbReference type="Google" id="ProtNLM"/>
    </source>
</evidence>
<dbReference type="Pfam" id="PF10974">
    <property type="entry name" value="DUF2804"/>
    <property type="match status" value="1"/>
</dbReference>
<gene>
    <name evidence="1" type="ORF">HHT355_1709</name>
</gene>
<evidence type="ECO:0000313" key="1">
    <source>
        <dbReference type="EMBL" id="CRZ34909.1"/>
    </source>
</evidence>
<proteinExistence type="predicted"/>
<dbReference type="EMBL" id="CVTD020000017">
    <property type="protein sequence ID" value="CRZ34909.1"/>
    <property type="molecule type" value="Genomic_DNA"/>
</dbReference>
<organism evidence="1 2">
    <name type="scientific">Herbinix hemicellulosilytica</name>
    <dbReference type="NCBI Taxonomy" id="1564487"/>
    <lineage>
        <taxon>Bacteria</taxon>
        <taxon>Bacillati</taxon>
        <taxon>Bacillota</taxon>
        <taxon>Clostridia</taxon>
        <taxon>Lachnospirales</taxon>
        <taxon>Lachnospiraceae</taxon>
        <taxon>Herbinix</taxon>
    </lineage>
</organism>
<dbReference type="AlphaFoldDB" id="A0A0H5SHE7"/>
<protein>
    <recommendedName>
        <fullName evidence="3">DUF2804 domain-containing protein</fullName>
    </recommendedName>
</protein>